<feature type="transmembrane region" description="Helical" evidence="6">
    <location>
        <begin position="41"/>
        <end position="63"/>
    </location>
</feature>
<dbReference type="InterPro" id="IPR050367">
    <property type="entry name" value="APC_superfamily"/>
</dbReference>
<dbReference type="PANTHER" id="PTHR42770">
    <property type="entry name" value="AMINO ACID TRANSPORTER-RELATED"/>
    <property type="match status" value="1"/>
</dbReference>
<gene>
    <name evidence="7" type="ORF">ACFQL7_25710</name>
</gene>
<keyword evidence="8" id="KW-1185">Reference proteome</keyword>
<feature type="transmembrane region" description="Helical" evidence="6">
    <location>
        <begin position="9"/>
        <end position="29"/>
    </location>
</feature>
<dbReference type="PANTHER" id="PTHR42770:SF7">
    <property type="entry name" value="MEMBRANE PROTEIN"/>
    <property type="match status" value="1"/>
</dbReference>
<organism evidence="7 8">
    <name type="scientific">Halocatena marina</name>
    <dbReference type="NCBI Taxonomy" id="2934937"/>
    <lineage>
        <taxon>Archaea</taxon>
        <taxon>Methanobacteriati</taxon>
        <taxon>Methanobacteriota</taxon>
        <taxon>Stenosarchaea group</taxon>
        <taxon>Halobacteria</taxon>
        <taxon>Halobacteriales</taxon>
        <taxon>Natronomonadaceae</taxon>
        <taxon>Halocatena</taxon>
    </lineage>
</organism>
<evidence type="ECO:0000313" key="7">
    <source>
        <dbReference type="EMBL" id="MFC7192871.1"/>
    </source>
</evidence>
<comment type="caution">
    <text evidence="7">The sequence shown here is derived from an EMBL/GenBank/DDBJ whole genome shotgun (WGS) entry which is preliminary data.</text>
</comment>
<evidence type="ECO:0000256" key="1">
    <source>
        <dbReference type="ARBA" id="ARBA00004651"/>
    </source>
</evidence>
<dbReference type="PIRSF" id="PIRSF006060">
    <property type="entry name" value="AA_transporter"/>
    <property type="match status" value="1"/>
</dbReference>
<accession>A0ABD5YYX2</accession>
<keyword evidence="5 6" id="KW-0472">Membrane</keyword>
<evidence type="ECO:0000256" key="6">
    <source>
        <dbReference type="SAM" id="Phobius"/>
    </source>
</evidence>
<feature type="transmembrane region" description="Helical" evidence="6">
    <location>
        <begin position="227"/>
        <end position="247"/>
    </location>
</feature>
<dbReference type="GO" id="GO:0005886">
    <property type="term" value="C:plasma membrane"/>
    <property type="evidence" value="ECO:0007669"/>
    <property type="project" value="UniProtKB-SubCell"/>
</dbReference>
<keyword evidence="4 6" id="KW-1133">Transmembrane helix</keyword>
<evidence type="ECO:0000256" key="5">
    <source>
        <dbReference type="ARBA" id="ARBA00023136"/>
    </source>
</evidence>
<evidence type="ECO:0000256" key="4">
    <source>
        <dbReference type="ARBA" id="ARBA00022989"/>
    </source>
</evidence>
<protein>
    <submittedName>
        <fullName evidence="7">APC family permease</fullName>
    </submittedName>
</protein>
<reference evidence="7 8" key="1">
    <citation type="journal article" date="2019" name="Int. J. Syst. Evol. Microbiol.">
        <title>The Global Catalogue of Microorganisms (GCM) 10K type strain sequencing project: providing services to taxonomists for standard genome sequencing and annotation.</title>
        <authorList>
            <consortium name="The Broad Institute Genomics Platform"/>
            <consortium name="The Broad Institute Genome Sequencing Center for Infectious Disease"/>
            <person name="Wu L."/>
            <person name="Ma J."/>
        </authorList>
    </citation>
    <scope>NUCLEOTIDE SEQUENCE [LARGE SCALE GENOMIC DNA]</scope>
    <source>
        <strain evidence="7 8">RDMS1</strain>
    </source>
</reference>
<dbReference type="InterPro" id="IPR002293">
    <property type="entry name" value="AA/rel_permease1"/>
</dbReference>
<feature type="transmembrane region" description="Helical" evidence="6">
    <location>
        <begin position="390"/>
        <end position="411"/>
    </location>
</feature>
<evidence type="ECO:0000256" key="2">
    <source>
        <dbReference type="ARBA" id="ARBA00022475"/>
    </source>
</evidence>
<keyword evidence="2" id="KW-1003">Cell membrane</keyword>
<comment type="subcellular location">
    <subcellularLocation>
        <location evidence="1">Cell membrane</location>
        <topology evidence="1">Multi-pass membrane protein</topology>
    </subcellularLocation>
</comment>
<feature type="transmembrane region" description="Helical" evidence="6">
    <location>
        <begin position="197"/>
        <end position="215"/>
    </location>
</feature>
<name>A0ABD5YYX2_9EURY</name>
<dbReference type="RefSeq" id="WP_390206869.1">
    <property type="nucleotide sequence ID" value="NZ_JBHTAX010000006.1"/>
</dbReference>
<feature type="transmembrane region" description="Helical" evidence="6">
    <location>
        <begin position="323"/>
        <end position="342"/>
    </location>
</feature>
<dbReference type="Proteomes" id="UP001596417">
    <property type="component" value="Unassembled WGS sequence"/>
</dbReference>
<proteinExistence type="predicted"/>
<dbReference type="Pfam" id="PF13520">
    <property type="entry name" value="AA_permease_2"/>
    <property type="match status" value="1"/>
</dbReference>
<keyword evidence="3 6" id="KW-0812">Transmembrane</keyword>
<feature type="transmembrane region" description="Helical" evidence="6">
    <location>
        <begin position="348"/>
        <end position="369"/>
    </location>
</feature>
<dbReference type="Gene3D" id="1.20.1740.10">
    <property type="entry name" value="Amino acid/polyamine transporter I"/>
    <property type="match status" value="1"/>
</dbReference>
<dbReference type="AlphaFoldDB" id="A0ABD5YYX2"/>
<sequence length="453" mass="47866">MSTAEEPKIGLASSVAIAVGIAIGGGLWVTPVVAGFAAGPAAAGLILPAAVPILLAFPAYFTLSKIWPVSPGHYYYPSRLLTPENKHIGQLAGWVLVWSNFFITGFFILPSSLAGGASFLHTVFPSVSSKTFTIGLLLFTFVVVWFGLRAVGWVEVVLAVLLLVAVGIIIAGGILHVQIDNLTPVIPKGVSSLLSTYAIVYTLGFGALLTIDIGGEIRDAHDSVDKAVLYGVSVDIVTAALVGIVVVGTTSYTQLEGQTLDLIAKEYLPPALVVVSGFGAVIAGLTTILAIITVVNRYIMAAADDGILPTWVGKQNKHGEPTIMLIVIYAGAIVASISDLPLSTIVSGYVFSQLLLVILVLFVGARLPNVYPEVFEHERVKESRLISPSVVRWSSICAILIMAVALTFLAISSQTAFGIFLLIAVIGVVIYVVRWWQAGKTILPTLEKGGFQD</sequence>
<evidence type="ECO:0000313" key="8">
    <source>
        <dbReference type="Proteomes" id="UP001596417"/>
    </source>
</evidence>
<dbReference type="EMBL" id="JBHTAX010000006">
    <property type="protein sequence ID" value="MFC7192871.1"/>
    <property type="molecule type" value="Genomic_DNA"/>
</dbReference>
<feature type="transmembrane region" description="Helical" evidence="6">
    <location>
        <begin position="267"/>
        <end position="292"/>
    </location>
</feature>
<feature type="transmembrane region" description="Helical" evidence="6">
    <location>
        <begin position="91"/>
        <end position="109"/>
    </location>
</feature>
<feature type="transmembrane region" description="Helical" evidence="6">
    <location>
        <begin position="155"/>
        <end position="177"/>
    </location>
</feature>
<evidence type="ECO:0000256" key="3">
    <source>
        <dbReference type="ARBA" id="ARBA00022692"/>
    </source>
</evidence>
<feature type="transmembrane region" description="Helical" evidence="6">
    <location>
        <begin position="129"/>
        <end position="148"/>
    </location>
</feature>
<feature type="transmembrane region" description="Helical" evidence="6">
    <location>
        <begin position="417"/>
        <end position="436"/>
    </location>
</feature>